<keyword evidence="7" id="KW-0812">Transmembrane</keyword>
<accession>A0AA88Y6G9</accession>
<dbReference type="InterPro" id="IPR047106">
    <property type="entry name" value="NFIL3-like_bZIP"/>
</dbReference>
<dbReference type="PANTHER" id="PTHR15284">
    <property type="entry name" value="NUCLEAR FACTOR INTERLEUKIN-3-REGULATED PROTEIN"/>
    <property type="match status" value="1"/>
</dbReference>
<feature type="region of interest" description="Disordered" evidence="6">
    <location>
        <begin position="104"/>
        <end position="129"/>
    </location>
</feature>
<evidence type="ECO:0000256" key="4">
    <source>
        <dbReference type="ARBA" id="ARBA00023163"/>
    </source>
</evidence>
<dbReference type="GO" id="GO:0007623">
    <property type="term" value="P:circadian rhythm"/>
    <property type="evidence" value="ECO:0007669"/>
    <property type="project" value="TreeGrafter"/>
</dbReference>
<dbReference type="GO" id="GO:0003677">
    <property type="term" value="F:DNA binding"/>
    <property type="evidence" value="ECO:0007669"/>
    <property type="project" value="UniProtKB-KW"/>
</dbReference>
<reference evidence="9" key="1">
    <citation type="submission" date="2019-08" db="EMBL/GenBank/DDBJ databases">
        <title>The improved chromosome-level genome for the pearl oyster Pinctada fucata martensii using PacBio sequencing and Hi-C.</title>
        <authorList>
            <person name="Zheng Z."/>
        </authorList>
    </citation>
    <scope>NUCLEOTIDE SEQUENCE</scope>
    <source>
        <strain evidence="9">ZZ-2019</strain>
        <tissue evidence="9">Adductor muscle</tissue>
    </source>
</reference>
<keyword evidence="7" id="KW-1133">Transmembrane helix</keyword>
<dbReference type="FunFam" id="1.20.5.170:FF:000025">
    <property type="entry name" value="nuclear factor interleukin-3-regulated protein-like"/>
    <property type="match status" value="1"/>
</dbReference>
<proteinExistence type="inferred from homology"/>
<evidence type="ECO:0000256" key="5">
    <source>
        <dbReference type="ARBA" id="ARBA00023242"/>
    </source>
</evidence>
<dbReference type="InterPro" id="IPR046347">
    <property type="entry name" value="bZIP_sf"/>
</dbReference>
<evidence type="ECO:0000313" key="9">
    <source>
        <dbReference type="EMBL" id="KAK3090301.1"/>
    </source>
</evidence>
<evidence type="ECO:0000256" key="2">
    <source>
        <dbReference type="ARBA" id="ARBA00023015"/>
    </source>
</evidence>
<sequence length="312" mass="34720">MIISNLQKDQYSILKSADIFSFIWAIFFISDVRSVRRFTIKLSFLLCSAEERESISGIADLLKEGQLQLEDVSSSQGNDRQCSTNAKFDDNFCSNDMADKSNSDGNALHIDSSHSSSSEAGSPNTTSAIPTCIVAPTASDTNSDGTPFIPTRKQREFIPENRKDNHYWEKRRKNNEAARRSREKRRLHDVVLENRIVDLTRDNCQLRNELFAIKKKFGIPLNETFTFDDERPPGKPDTPETRVSPVPVNLSTGSSTMPGYGNAQRAGLSNIALSANQPPTMVPMQSAIPMSVPLHGNYSSKVPIPYYIGVPN</sequence>
<keyword evidence="7" id="KW-0472">Membrane</keyword>
<dbReference type="SUPFAM" id="SSF57959">
    <property type="entry name" value="Leucine zipper domain"/>
    <property type="match status" value="1"/>
</dbReference>
<dbReference type="PROSITE" id="PS50217">
    <property type="entry name" value="BZIP"/>
    <property type="match status" value="1"/>
</dbReference>
<dbReference type="PROSITE" id="PS00036">
    <property type="entry name" value="BZIP_BASIC"/>
    <property type="match status" value="1"/>
</dbReference>
<feature type="domain" description="BZIP" evidence="8">
    <location>
        <begin position="164"/>
        <end position="216"/>
    </location>
</feature>
<dbReference type="CDD" id="cd14694">
    <property type="entry name" value="bZIP_NFIL3"/>
    <property type="match status" value="1"/>
</dbReference>
<evidence type="ECO:0000256" key="3">
    <source>
        <dbReference type="ARBA" id="ARBA00023125"/>
    </source>
</evidence>
<keyword evidence="2" id="KW-0805">Transcription regulation</keyword>
<evidence type="ECO:0000313" key="10">
    <source>
        <dbReference type="Proteomes" id="UP001186944"/>
    </source>
</evidence>
<name>A0AA88Y6G9_PINIB</name>
<gene>
    <name evidence="9" type="ORF">FSP39_010751</name>
</gene>
<comment type="similarity">
    <text evidence="1">Belongs to the bZIP family. NFIL3 subfamily.</text>
</comment>
<dbReference type="Gene3D" id="1.20.5.170">
    <property type="match status" value="1"/>
</dbReference>
<keyword evidence="10" id="KW-1185">Reference proteome</keyword>
<dbReference type="GO" id="GO:0003700">
    <property type="term" value="F:DNA-binding transcription factor activity"/>
    <property type="evidence" value="ECO:0007669"/>
    <property type="project" value="InterPro"/>
</dbReference>
<feature type="compositionally biased region" description="Basic and acidic residues" evidence="6">
    <location>
        <begin position="228"/>
        <end position="240"/>
    </location>
</feature>
<dbReference type="PANTHER" id="PTHR15284:SF0">
    <property type="entry name" value="GH23983P"/>
    <property type="match status" value="1"/>
</dbReference>
<feature type="region of interest" description="Disordered" evidence="6">
    <location>
        <begin position="224"/>
        <end position="257"/>
    </location>
</feature>
<dbReference type="GO" id="GO:0005634">
    <property type="term" value="C:nucleus"/>
    <property type="evidence" value="ECO:0007669"/>
    <property type="project" value="TreeGrafter"/>
</dbReference>
<comment type="caution">
    <text evidence="9">The sequence shown here is derived from an EMBL/GenBank/DDBJ whole genome shotgun (WGS) entry which is preliminary data.</text>
</comment>
<feature type="compositionally biased region" description="Polar residues" evidence="6">
    <location>
        <begin position="119"/>
        <end position="129"/>
    </location>
</feature>
<keyword evidence="3" id="KW-0238">DNA-binding</keyword>
<evidence type="ECO:0000256" key="1">
    <source>
        <dbReference type="ARBA" id="ARBA00006079"/>
    </source>
</evidence>
<dbReference type="EMBL" id="VSWD01000010">
    <property type="protein sequence ID" value="KAK3090301.1"/>
    <property type="molecule type" value="Genomic_DNA"/>
</dbReference>
<evidence type="ECO:0000259" key="8">
    <source>
        <dbReference type="PROSITE" id="PS50217"/>
    </source>
</evidence>
<organism evidence="9 10">
    <name type="scientific">Pinctada imbricata</name>
    <name type="common">Atlantic pearl-oyster</name>
    <name type="synonym">Pinctada martensii</name>
    <dbReference type="NCBI Taxonomy" id="66713"/>
    <lineage>
        <taxon>Eukaryota</taxon>
        <taxon>Metazoa</taxon>
        <taxon>Spiralia</taxon>
        <taxon>Lophotrochozoa</taxon>
        <taxon>Mollusca</taxon>
        <taxon>Bivalvia</taxon>
        <taxon>Autobranchia</taxon>
        <taxon>Pteriomorphia</taxon>
        <taxon>Pterioida</taxon>
        <taxon>Pterioidea</taxon>
        <taxon>Pteriidae</taxon>
        <taxon>Pinctada</taxon>
    </lineage>
</organism>
<dbReference type="Proteomes" id="UP001186944">
    <property type="component" value="Unassembled WGS sequence"/>
</dbReference>
<evidence type="ECO:0000256" key="7">
    <source>
        <dbReference type="SAM" id="Phobius"/>
    </source>
</evidence>
<dbReference type="AlphaFoldDB" id="A0AA88Y6G9"/>
<keyword evidence="4" id="KW-0804">Transcription</keyword>
<keyword evidence="5" id="KW-0539">Nucleus</keyword>
<protein>
    <recommendedName>
        <fullName evidence="8">BZIP domain-containing protein</fullName>
    </recommendedName>
</protein>
<dbReference type="InterPro" id="IPR004827">
    <property type="entry name" value="bZIP"/>
</dbReference>
<evidence type="ECO:0000256" key="6">
    <source>
        <dbReference type="SAM" id="MobiDB-lite"/>
    </source>
</evidence>
<feature type="transmembrane region" description="Helical" evidence="7">
    <location>
        <begin position="12"/>
        <end position="30"/>
    </location>
</feature>
<dbReference type="Pfam" id="PF07716">
    <property type="entry name" value="bZIP_2"/>
    <property type="match status" value="1"/>
</dbReference>
<dbReference type="SMART" id="SM00338">
    <property type="entry name" value="BRLZ"/>
    <property type="match status" value="1"/>
</dbReference>
<dbReference type="InterPro" id="IPR047229">
    <property type="entry name" value="NFIL3-like"/>
</dbReference>